<name>A0A6N1V978_9HYPH</name>
<feature type="region of interest" description="Disordered" evidence="1">
    <location>
        <begin position="1"/>
        <end position="35"/>
    </location>
</feature>
<accession>A0A6N1V978</accession>
<sequence>MTAITPVSPVSETRPTHGLRTLPGETVSPPLETQGIAAGGATSVEEMLLKLQEKAFYTEAALRVQVGDMGRQPLARVDITDLALMIISGKAMSDALAARAADQPPISATPASAYRG</sequence>
<evidence type="ECO:0000256" key="1">
    <source>
        <dbReference type="SAM" id="MobiDB-lite"/>
    </source>
</evidence>
<protein>
    <submittedName>
        <fullName evidence="2">Uncharacterized protein</fullName>
    </submittedName>
</protein>
<dbReference type="AlphaFoldDB" id="A0A6N1V978"/>
<evidence type="ECO:0000313" key="3">
    <source>
        <dbReference type="Proteomes" id="UP000509367"/>
    </source>
</evidence>
<reference evidence="2 3" key="1">
    <citation type="submission" date="2020-06" db="EMBL/GenBank/DDBJ databases">
        <title>Oricola thermophila sp. nov. isolated from a tidal sediments.</title>
        <authorList>
            <person name="Kwon K.K."/>
            <person name="Yang S.-H."/>
            <person name="Park M.-J."/>
        </authorList>
    </citation>
    <scope>NUCLEOTIDE SEQUENCE [LARGE SCALE GENOMIC DNA]</scope>
    <source>
        <strain evidence="2 3">MEBiC13590</strain>
    </source>
</reference>
<dbReference type="Proteomes" id="UP000509367">
    <property type="component" value="Chromosome"/>
</dbReference>
<keyword evidence="3" id="KW-1185">Reference proteome</keyword>
<dbReference type="RefSeq" id="WP_175275421.1">
    <property type="nucleotide sequence ID" value="NZ_CP054836.1"/>
</dbReference>
<dbReference type="KEGG" id="orm:HTY61_03075"/>
<gene>
    <name evidence="2" type="ORF">HTY61_03075</name>
</gene>
<proteinExistence type="predicted"/>
<dbReference type="EMBL" id="CP054836">
    <property type="protein sequence ID" value="QKV17524.1"/>
    <property type="molecule type" value="Genomic_DNA"/>
</dbReference>
<evidence type="ECO:0000313" key="2">
    <source>
        <dbReference type="EMBL" id="QKV17524.1"/>
    </source>
</evidence>
<organism evidence="2 3">
    <name type="scientific">Oricola thermophila</name>
    <dbReference type="NCBI Taxonomy" id="2742145"/>
    <lineage>
        <taxon>Bacteria</taxon>
        <taxon>Pseudomonadati</taxon>
        <taxon>Pseudomonadota</taxon>
        <taxon>Alphaproteobacteria</taxon>
        <taxon>Hyphomicrobiales</taxon>
        <taxon>Ahrensiaceae</taxon>
        <taxon>Oricola</taxon>
    </lineage>
</organism>